<evidence type="ECO:0000313" key="2">
    <source>
        <dbReference type="Proteomes" id="UP000694843"/>
    </source>
</evidence>
<keyword evidence="2" id="KW-1185">Reference proteome</keyword>
<gene>
    <name evidence="3" type="primary">LOC108677936</name>
</gene>
<dbReference type="KEGG" id="hazt:108677936"/>
<evidence type="ECO:0000256" key="1">
    <source>
        <dbReference type="SAM" id="MobiDB-lite"/>
    </source>
</evidence>
<feature type="region of interest" description="Disordered" evidence="1">
    <location>
        <begin position="82"/>
        <end position="136"/>
    </location>
</feature>
<reference evidence="3" key="1">
    <citation type="submission" date="2025-08" db="UniProtKB">
        <authorList>
            <consortium name="RefSeq"/>
        </authorList>
    </citation>
    <scope>IDENTIFICATION</scope>
    <source>
        <tissue evidence="3">Whole organism</tissue>
    </source>
</reference>
<dbReference type="Proteomes" id="UP000694843">
    <property type="component" value="Unplaced"/>
</dbReference>
<accession>A0A8B7P798</accession>
<dbReference type="AlphaFoldDB" id="A0A8B7P798"/>
<dbReference type="GeneID" id="108677936"/>
<protein>
    <submittedName>
        <fullName evidence="3">Uncharacterized protein LOC108677936</fullName>
    </submittedName>
</protein>
<name>A0A8B7P798_HYAAZ</name>
<sequence length="136" mass="14782">MAVAERGHQSWLVSSILLPAAHSWRTNKLLYNCSQGYSSISDLLPPLQRSPEGELITPCVLNSAGVDVMELLYQRRLLPRKKMADSEGKDCHATESSEACNGTCHSKPVDAPATKTSPSVLVVQAEQGDSAHKQPR</sequence>
<organism evidence="2 3">
    <name type="scientific">Hyalella azteca</name>
    <name type="common">Amphipod</name>
    <dbReference type="NCBI Taxonomy" id="294128"/>
    <lineage>
        <taxon>Eukaryota</taxon>
        <taxon>Metazoa</taxon>
        <taxon>Ecdysozoa</taxon>
        <taxon>Arthropoda</taxon>
        <taxon>Crustacea</taxon>
        <taxon>Multicrustacea</taxon>
        <taxon>Malacostraca</taxon>
        <taxon>Eumalacostraca</taxon>
        <taxon>Peracarida</taxon>
        <taxon>Amphipoda</taxon>
        <taxon>Senticaudata</taxon>
        <taxon>Talitrida</taxon>
        <taxon>Talitroidea</taxon>
        <taxon>Hyalellidae</taxon>
        <taxon>Hyalella</taxon>
    </lineage>
</organism>
<dbReference type="RefSeq" id="XP_018021737.1">
    <property type="nucleotide sequence ID" value="XM_018166248.2"/>
</dbReference>
<proteinExistence type="predicted"/>
<feature type="compositionally biased region" description="Basic and acidic residues" evidence="1">
    <location>
        <begin position="82"/>
        <end position="95"/>
    </location>
</feature>
<evidence type="ECO:0000313" key="3">
    <source>
        <dbReference type="RefSeq" id="XP_018021737.1"/>
    </source>
</evidence>